<comment type="cofactor">
    <cofactor evidence="1">
        <name>pyridoxal 5'-phosphate</name>
        <dbReference type="ChEBI" id="CHEBI:597326"/>
    </cofactor>
</comment>
<dbReference type="GO" id="GO:0030170">
    <property type="term" value="F:pyridoxal phosphate binding"/>
    <property type="evidence" value="ECO:0007669"/>
    <property type="project" value="InterPro"/>
</dbReference>
<dbReference type="Pfam" id="PF00155">
    <property type="entry name" value="Aminotran_1_2"/>
    <property type="match status" value="1"/>
</dbReference>
<evidence type="ECO:0000313" key="8">
    <source>
        <dbReference type="Proteomes" id="UP001238179"/>
    </source>
</evidence>
<dbReference type="AlphaFoldDB" id="A0AA48K9S8"/>
<keyword evidence="4" id="KW-0808">Transferase</keyword>
<name>A0AA48K9S8_9BACT</name>
<dbReference type="GO" id="GO:0008483">
    <property type="term" value="F:transaminase activity"/>
    <property type="evidence" value="ECO:0007669"/>
    <property type="project" value="UniProtKB-KW"/>
</dbReference>
<dbReference type="Gene3D" id="3.90.1150.10">
    <property type="entry name" value="Aspartate Aminotransferase, domain 1"/>
    <property type="match status" value="1"/>
</dbReference>
<keyword evidence="3 7" id="KW-0032">Aminotransferase</keyword>
<dbReference type="PANTHER" id="PTHR46383:SF1">
    <property type="entry name" value="ASPARTATE AMINOTRANSFERASE"/>
    <property type="match status" value="1"/>
</dbReference>
<organism evidence="7 8">
    <name type="scientific">Mesoterricola silvestris</name>
    <dbReference type="NCBI Taxonomy" id="2927979"/>
    <lineage>
        <taxon>Bacteria</taxon>
        <taxon>Pseudomonadati</taxon>
        <taxon>Acidobacteriota</taxon>
        <taxon>Holophagae</taxon>
        <taxon>Holophagales</taxon>
        <taxon>Holophagaceae</taxon>
        <taxon>Mesoterricola</taxon>
    </lineage>
</organism>
<evidence type="ECO:0000256" key="3">
    <source>
        <dbReference type="ARBA" id="ARBA00022576"/>
    </source>
</evidence>
<dbReference type="Proteomes" id="UP001238179">
    <property type="component" value="Chromosome"/>
</dbReference>
<dbReference type="InterPro" id="IPR004839">
    <property type="entry name" value="Aminotransferase_I/II_large"/>
</dbReference>
<keyword evidence="8" id="KW-1185">Reference proteome</keyword>
<evidence type="ECO:0000256" key="4">
    <source>
        <dbReference type="ARBA" id="ARBA00022679"/>
    </source>
</evidence>
<sequence>MISRRLPGSFESNALSREIAAFRAQGRPFLDLTSSNPTRCGLPYPEAGILAALAAPSVLAYDPDPRGAARAREAVAAWHGVDPGDLVLTASTSEAYGWLFKLLCDPGDQVLVPSPSYPLFHWLAALEGVEARQVPALRTDRWDLDFQALAGAATPRTRAVVVVNPNNPTGQFLSREEWPRLLAFCAERGLALLVDEVFADYALEPAPDHLPTALGEADPPCPLFVLSGLSKIAALPQIKLGWIVARGAPARACLEPLAFIADQYLSVSAPALAAAGPLLALAPGIQAGLRARLASNLAALDAELARRPSLSRARVEGGWSAILRVPALEPGEDLALRLLREAGVLIHPGHFFDLPGDGHLVCSLLPADFPEGIGRVGKSIAPAGGK</sequence>
<reference evidence="8" key="1">
    <citation type="journal article" date="2023" name="Int. J. Syst. Evol. Microbiol.">
        <title>Mesoterricola silvestris gen. nov., sp. nov., Mesoterricola sediminis sp. nov., Geothrix oryzae sp. nov., Geothrix edaphica sp. nov., Geothrix rubra sp. nov., and Geothrix limicola sp. nov., six novel members of Acidobacteriota isolated from soils.</title>
        <authorList>
            <person name="Itoh H."/>
            <person name="Sugisawa Y."/>
            <person name="Mise K."/>
            <person name="Xu Z."/>
            <person name="Kuniyasu M."/>
            <person name="Ushijima N."/>
            <person name="Kawano K."/>
            <person name="Kobayashi E."/>
            <person name="Shiratori Y."/>
            <person name="Masuda Y."/>
            <person name="Senoo K."/>
        </authorList>
    </citation>
    <scope>NUCLEOTIDE SEQUENCE [LARGE SCALE GENOMIC DNA]</scope>
    <source>
        <strain evidence="8">W79</strain>
    </source>
</reference>
<protein>
    <submittedName>
        <fullName evidence="7">Aminotransferase</fullName>
    </submittedName>
</protein>
<keyword evidence="5" id="KW-0663">Pyridoxal phosphate</keyword>
<dbReference type="EMBL" id="AP027080">
    <property type="protein sequence ID" value="BDU72637.1"/>
    <property type="molecule type" value="Genomic_DNA"/>
</dbReference>
<feature type="domain" description="Aminotransferase class I/classII large" evidence="6">
    <location>
        <begin position="61"/>
        <end position="362"/>
    </location>
</feature>
<dbReference type="SUPFAM" id="SSF53383">
    <property type="entry name" value="PLP-dependent transferases"/>
    <property type="match status" value="1"/>
</dbReference>
<dbReference type="InterPro" id="IPR015422">
    <property type="entry name" value="PyrdxlP-dep_Trfase_small"/>
</dbReference>
<dbReference type="InterPro" id="IPR015421">
    <property type="entry name" value="PyrdxlP-dep_Trfase_major"/>
</dbReference>
<dbReference type="InterPro" id="IPR050596">
    <property type="entry name" value="AspAT/PAT-like"/>
</dbReference>
<dbReference type="GO" id="GO:0006520">
    <property type="term" value="P:amino acid metabolic process"/>
    <property type="evidence" value="ECO:0007669"/>
    <property type="project" value="InterPro"/>
</dbReference>
<dbReference type="Gene3D" id="3.40.640.10">
    <property type="entry name" value="Type I PLP-dependent aspartate aminotransferase-like (Major domain)"/>
    <property type="match status" value="1"/>
</dbReference>
<proteinExistence type="inferred from homology"/>
<gene>
    <name evidence="7" type="ORF">METEAL_18110</name>
</gene>
<dbReference type="CDD" id="cd00609">
    <property type="entry name" value="AAT_like"/>
    <property type="match status" value="1"/>
</dbReference>
<comment type="similarity">
    <text evidence="2">Belongs to the class-I pyridoxal-phosphate-dependent aminotransferase family.</text>
</comment>
<dbReference type="KEGG" id="msil:METEAL_18110"/>
<evidence type="ECO:0000259" key="6">
    <source>
        <dbReference type="Pfam" id="PF00155"/>
    </source>
</evidence>
<dbReference type="RefSeq" id="WP_316415549.1">
    <property type="nucleotide sequence ID" value="NZ_AP027080.1"/>
</dbReference>
<evidence type="ECO:0000256" key="1">
    <source>
        <dbReference type="ARBA" id="ARBA00001933"/>
    </source>
</evidence>
<accession>A0AA48K9S8</accession>
<dbReference type="InterPro" id="IPR015424">
    <property type="entry name" value="PyrdxlP-dep_Trfase"/>
</dbReference>
<dbReference type="PANTHER" id="PTHR46383">
    <property type="entry name" value="ASPARTATE AMINOTRANSFERASE"/>
    <property type="match status" value="1"/>
</dbReference>
<evidence type="ECO:0000256" key="2">
    <source>
        <dbReference type="ARBA" id="ARBA00007441"/>
    </source>
</evidence>
<evidence type="ECO:0000256" key="5">
    <source>
        <dbReference type="ARBA" id="ARBA00022898"/>
    </source>
</evidence>
<evidence type="ECO:0000313" key="7">
    <source>
        <dbReference type="EMBL" id="BDU72637.1"/>
    </source>
</evidence>